<dbReference type="CDD" id="cd00610">
    <property type="entry name" value="OAT_like"/>
    <property type="match status" value="1"/>
</dbReference>
<dbReference type="GO" id="GO:0008483">
    <property type="term" value="F:transaminase activity"/>
    <property type="evidence" value="ECO:0007669"/>
    <property type="project" value="UniProtKB-KW"/>
</dbReference>
<reference evidence="5" key="1">
    <citation type="journal article" date="2019" name="Int. J. Syst. Evol. Microbiol.">
        <title>The Global Catalogue of Microorganisms (GCM) 10K type strain sequencing project: providing services to taxonomists for standard genome sequencing and annotation.</title>
        <authorList>
            <consortium name="The Broad Institute Genomics Platform"/>
            <consortium name="The Broad Institute Genome Sequencing Center for Infectious Disease"/>
            <person name="Wu L."/>
            <person name="Ma J."/>
        </authorList>
    </citation>
    <scope>NUCLEOTIDE SEQUENCE [LARGE SCALE GENOMIC DNA]</scope>
    <source>
        <strain evidence="5">KCTC 42423</strain>
    </source>
</reference>
<evidence type="ECO:0000256" key="2">
    <source>
        <dbReference type="ARBA" id="ARBA00008954"/>
    </source>
</evidence>
<keyword evidence="4" id="KW-0032">Aminotransferase</keyword>
<sequence>MDTTLLNMDASLNIEEWNGKEQWHPMGHPNDMLQKPPLIIKKGKGVHIEDNHGRKMIDGFAGLWNINCGYNRQEIKDAIINQLDELVYYSTFKGTSHPRSIELAHLLMEMTKPENMKRVMFSSGGSDAMETAMRIARQYWKMEGQKDRYKFISLKQGYHGTHFGAASVNGNTRFRRNYEPLLPGCSHIDAPWTYRNPYTENPEELGKICAELLEREIQFQSPDTVAAFIMEPVLGAGGVIVPPDNFMPLVREVCDKYDVLLIADEVVTGFGRSGSMFGSRAWGVKPDIMTLAKGISSGYIPLGATLCNERIDNVFKANNDSFGAIGHGYTYSGHPVACAAAIAALNIVIKEDLPANARKLGNHLMNRLKPFENTYKTVGDVRGKGLMFAIEFVKDKTSKKPNREIVSKIHKKMIEKGAFVRASGNAIIISPPLIINKKELDSIVDIFETSLIEAEAL</sequence>
<dbReference type="InterPro" id="IPR049704">
    <property type="entry name" value="Aminotrans_3_PPA_site"/>
</dbReference>
<organism evidence="4 5">
    <name type="scientific">Aquimarina hainanensis</name>
    <dbReference type="NCBI Taxonomy" id="1578017"/>
    <lineage>
        <taxon>Bacteria</taxon>
        <taxon>Pseudomonadati</taxon>
        <taxon>Bacteroidota</taxon>
        <taxon>Flavobacteriia</taxon>
        <taxon>Flavobacteriales</taxon>
        <taxon>Flavobacteriaceae</taxon>
        <taxon>Aquimarina</taxon>
    </lineage>
</organism>
<gene>
    <name evidence="4" type="ORF">ACFSTE_11280</name>
</gene>
<keyword evidence="3" id="KW-0663">Pyridoxal phosphate</keyword>
<evidence type="ECO:0000313" key="5">
    <source>
        <dbReference type="Proteomes" id="UP001597459"/>
    </source>
</evidence>
<evidence type="ECO:0000256" key="3">
    <source>
        <dbReference type="RuleBase" id="RU003560"/>
    </source>
</evidence>
<accession>A0ABW5NA42</accession>
<evidence type="ECO:0000313" key="4">
    <source>
        <dbReference type="EMBL" id="MFD2591408.1"/>
    </source>
</evidence>
<proteinExistence type="inferred from homology"/>
<dbReference type="PIRSF" id="PIRSF000521">
    <property type="entry name" value="Transaminase_4ab_Lys_Orn"/>
    <property type="match status" value="1"/>
</dbReference>
<dbReference type="RefSeq" id="WP_217704324.1">
    <property type="nucleotide sequence ID" value="NZ_JBHSJV010000001.1"/>
</dbReference>
<keyword evidence="5" id="KW-1185">Reference proteome</keyword>
<dbReference type="Pfam" id="PF00202">
    <property type="entry name" value="Aminotran_3"/>
    <property type="match status" value="1"/>
</dbReference>
<name>A0ABW5NA42_9FLAO</name>
<comment type="similarity">
    <text evidence="2 3">Belongs to the class-III pyridoxal-phosphate-dependent aminotransferase family.</text>
</comment>
<dbReference type="PANTHER" id="PTHR43094">
    <property type="entry name" value="AMINOTRANSFERASE"/>
    <property type="match status" value="1"/>
</dbReference>
<evidence type="ECO:0000256" key="1">
    <source>
        <dbReference type="ARBA" id="ARBA00001933"/>
    </source>
</evidence>
<comment type="cofactor">
    <cofactor evidence="1">
        <name>pyridoxal 5'-phosphate</name>
        <dbReference type="ChEBI" id="CHEBI:597326"/>
    </cofactor>
</comment>
<keyword evidence="4" id="KW-0808">Transferase</keyword>
<protein>
    <submittedName>
        <fullName evidence="4">Aminotransferase class III-fold pyridoxal phosphate-dependent enzyme</fullName>
    </submittedName>
</protein>
<comment type="caution">
    <text evidence="4">The sequence shown here is derived from an EMBL/GenBank/DDBJ whole genome shotgun (WGS) entry which is preliminary data.</text>
</comment>
<dbReference type="Proteomes" id="UP001597459">
    <property type="component" value="Unassembled WGS sequence"/>
</dbReference>
<dbReference type="PROSITE" id="PS00600">
    <property type="entry name" value="AA_TRANSFER_CLASS_3"/>
    <property type="match status" value="1"/>
</dbReference>
<dbReference type="NCBIfam" id="NF005683">
    <property type="entry name" value="PRK07481.1"/>
    <property type="match status" value="1"/>
</dbReference>
<dbReference type="InterPro" id="IPR005814">
    <property type="entry name" value="Aminotrans_3"/>
</dbReference>
<dbReference type="PANTHER" id="PTHR43094:SF1">
    <property type="entry name" value="AMINOTRANSFERASE CLASS-III"/>
    <property type="match status" value="1"/>
</dbReference>
<dbReference type="EMBL" id="JBHULX010000021">
    <property type="protein sequence ID" value="MFD2591408.1"/>
    <property type="molecule type" value="Genomic_DNA"/>
</dbReference>